<dbReference type="EMBL" id="GBRH01195622">
    <property type="protein sequence ID" value="JAE02274.1"/>
    <property type="molecule type" value="Transcribed_RNA"/>
</dbReference>
<reference evidence="1" key="1">
    <citation type="submission" date="2014-09" db="EMBL/GenBank/DDBJ databases">
        <authorList>
            <person name="Magalhaes I.L.F."/>
            <person name="Oliveira U."/>
            <person name="Santos F.R."/>
            <person name="Vidigal T.H.D.A."/>
            <person name="Brescovit A.D."/>
            <person name="Santos A.J."/>
        </authorList>
    </citation>
    <scope>NUCLEOTIDE SEQUENCE</scope>
    <source>
        <tissue evidence="1">Shoot tissue taken approximately 20 cm above the soil surface</tissue>
    </source>
</reference>
<protein>
    <submittedName>
        <fullName evidence="1">Uncharacterized protein</fullName>
    </submittedName>
</protein>
<dbReference type="AlphaFoldDB" id="A0A0A9ETE1"/>
<name>A0A0A9ETE1_ARUDO</name>
<proteinExistence type="predicted"/>
<sequence>MKVPLITAGYYKLQILPDLHHFNLENTVRYLQASRYVSTIRSETKFAYLKN</sequence>
<evidence type="ECO:0000313" key="1">
    <source>
        <dbReference type="EMBL" id="JAE02274.1"/>
    </source>
</evidence>
<reference evidence="1" key="2">
    <citation type="journal article" date="2015" name="Data Brief">
        <title>Shoot transcriptome of the giant reed, Arundo donax.</title>
        <authorList>
            <person name="Barrero R.A."/>
            <person name="Guerrero F.D."/>
            <person name="Moolhuijzen P."/>
            <person name="Goolsby J.A."/>
            <person name="Tidwell J."/>
            <person name="Bellgard S.E."/>
            <person name="Bellgard M.I."/>
        </authorList>
    </citation>
    <scope>NUCLEOTIDE SEQUENCE</scope>
    <source>
        <tissue evidence="1">Shoot tissue taken approximately 20 cm above the soil surface</tissue>
    </source>
</reference>
<organism evidence="1">
    <name type="scientific">Arundo donax</name>
    <name type="common">Giant reed</name>
    <name type="synonym">Donax arundinaceus</name>
    <dbReference type="NCBI Taxonomy" id="35708"/>
    <lineage>
        <taxon>Eukaryota</taxon>
        <taxon>Viridiplantae</taxon>
        <taxon>Streptophyta</taxon>
        <taxon>Embryophyta</taxon>
        <taxon>Tracheophyta</taxon>
        <taxon>Spermatophyta</taxon>
        <taxon>Magnoliopsida</taxon>
        <taxon>Liliopsida</taxon>
        <taxon>Poales</taxon>
        <taxon>Poaceae</taxon>
        <taxon>PACMAD clade</taxon>
        <taxon>Arundinoideae</taxon>
        <taxon>Arundineae</taxon>
        <taxon>Arundo</taxon>
    </lineage>
</organism>
<accession>A0A0A9ETE1</accession>